<evidence type="ECO:0008006" key="12">
    <source>
        <dbReference type="Google" id="ProtNLM"/>
    </source>
</evidence>
<accession>A0A8J2P148</accession>
<dbReference type="PROSITE" id="PS50097">
    <property type="entry name" value="BTB"/>
    <property type="match status" value="1"/>
</dbReference>
<name>A0A8J2P148_9HEXA</name>
<feature type="compositionally biased region" description="Basic and acidic residues" evidence="7">
    <location>
        <begin position="291"/>
        <end position="305"/>
    </location>
</feature>
<dbReference type="SMART" id="SM00225">
    <property type="entry name" value="BTB"/>
    <property type="match status" value="1"/>
</dbReference>
<feature type="domain" description="C2H2-type" evidence="9">
    <location>
        <begin position="751"/>
        <end position="780"/>
    </location>
</feature>
<evidence type="ECO:0000256" key="4">
    <source>
        <dbReference type="ARBA" id="ARBA00022833"/>
    </source>
</evidence>
<feature type="compositionally biased region" description="Polar residues" evidence="7">
    <location>
        <begin position="473"/>
        <end position="487"/>
    </location>
</feature>
<dbReference type="EMBL" id="CAJVCH010081477">
    <property type="protein sequence ID" value="CAG7721665.1"/>
    <property type="molecule type" value="Genomic_DNA"/>
</dbReference>
<keyword evidence="11" id="KW-1185">Reference proteome</keyword>
<evidence type="ECO:0000256" key="1">
    <source>
        <dbReference type="ARBA" id="ARBA00022723"/>
    </source>
</evidence>
<evidence type="ECO:0000256" key="2">
    <source>
        <dbReference type="ARBA" id="ARBA00022737"/>
    </source>
</evidence>
<organism evidence="10 11">
    <name type="scientific">Allacma fusca</name>
    <dbReference type="NCBI Taxonomy" id="39272"/>
    <lineage>
        <taxon>Eukaryota</taxon>
        <taxon>Metazoa</taxon>
        <taxon>Ecdysozoa</taxon>
        <taxon>Arthropoda</taxon>
        <taxon>Hexapoda</taxon>
        <taxon>Collembola</taxon>
        <taxon>Symphypleona</taxon>
        <taxon>Sminthuridae</taxon>
        <taxon>Allacma</taxon>
    </lineage>
</organism>
<dbReference type="PROSITE" id="PS50157">
    <property type="entry name" value="ZINC_FINGER_C2H2_2"/>
    <property type="match status" value="2"/>
</dbReference>
<dbReference type="PANTHER" id="PTHR24394:SF38">
    <property type="entry name" value="CENTROSOME-ASSOCIATED ZINC FINGER PROTEIN CP190"/>
    <property type="match status" value="1"/>
</dbReference>
<dbReference type="OrthoDB" id="10069414at2759"/>
<evidence type="ECO:0000256" key="7">
    <source>
        <dbReference type="SAM" id="MobiDB-lite"/>
    </source>
</evidence>
<dbReference type="PROSITE" id="PS00028">
    <property type="entry name" value="ZINC_FINGER_C2H2_1"/>
    <property type="match status" value="2"/>
</dbReference>
<dbReference type="Proteomes" id="UP000708208">
    <property type="component" value="Unassembled WGS sequence"/>
</dbReference>
<keyword evidence="3 6" id="KW-0863">Zinc-finger</keyword>
<dbReference type="GO" id="GO:0005634">
    <property type="term" value="C:nucleus"/>
    <property type="evidence" value="ECO:0007669"/>
    <property type="project" value="TreeGrafter"/>
</dbReference>
<keyword evidence="1" id="KW-0479">Metal-binding</keyword>
<evidence type="ECO:0000256" key="3">
    <source>
        <dbReference type="ARBA" id="ARBA00022771"/>
    </source>
</evidence>
<sequence>MSQEPPTTSTANIIISPQQPQIQNSMSTVRDTTAITPVVVTPTRTVPATKTMQVVKSQDVRVDNWGNYCLQRLQVMYDRGDFCDLILQFHNNQILKVHRVVVNLCTEYFANLERLFGLQGGMLVLPKDIEYSTMVTIVKFFYTGKLEVKGAQFNDIYRTVKLMNILILTKLLEAHARKPIAMAKKEPTRPIVFKQAVEIGRPLQKIPGQQTVQGTSIKLSSPTTVASKTISRPLPPGMKTKTVLARVQPQTIRVGGQVLQGKLSTPKKLPIWKERKYAPTTNSDPLMLEKWPPRDEPPRPTRFEWPDPSESDDDPYVTPASHALMDRQKAAASVRKVEDIFDAVKTQSHGVKRSLGTFNATCKVDTDQTEHSPSDESPASKVAKVHTSIAEVPSSSESINVSLNSTELSTEDSTMSDVNLTDETVEEVVSTSEGCYSQESLDSNLSETVTSVEENSLLSETSITFTTTNDISVPSTSKSVQESNENGLTPAKRSAMKSSVSTITSGGVHKIEKTVRFAPEVSEKENKNKSQQVQEIIAPVVISRNQEGVSATNHSKIISEVLKKYPDLVKENRNIKLKIVQKEADLPSSATAAIAAASKDSKSKVSYIVLKSTSSPDSAGTVVLKKPAVANKAFWDSDKTKKPPSGAENTTGPWLCAQCGAEEIPLEFETYYAYRRHLVDVHGERIDARICEYCGQKASKRNLLLYHLYTKHGVNPPKNCVFPHCDRCDYVALSESLLTKHKQGHDVNKEFACTICNASFKSNSALQGHIAANLHRNKDTKVYECPYCRKPFVRNINLKAHIRSLHKDVARLEEMEDPRLPPDDTLNNRSVTVVHQGMKKRQFPSILGAARLQTTIIPESTEEVHHSMDGLVRSLVTADGQTIEILQGIDPNTLSVPVLVPSAEGATLSLEAQHGHVGTEFMTGVNSDGTPAVFIMDSSQNAVEVDVSGVGVGMTADGSMIFEGGDPTAGASDQFIVQDMQGNQFRKITGIDETGKQVIFFQLQDENGQVTMAPAILDDSVARYEDAQGDGATHFDFESAQATFSVQNDHMYLDPQKCSVFVSSGGVTLPVTVSSDAVGGQATQVLLSNLGASVPAGHVIEFHTAGEHSLATHDPNVVVTTESLMNQVQQGHVQLHAVGGAEPHHHLIQSQGPVDGMGQQLHIVLGQNQVGVVDETGKSPAPTSSSTEGEVSQKIQVINQVIETVQRQVAEAIRAQPPSDAQVEQPLDSMSVAAAEQQHEVVIEPGDQQTVTLEALQEVVGSKHDQEESDSVMVHEPIDINAAQAGPEDVTSAVVLEPVPEVAIPSILEGEETGNGQVEFQECMQIVEEEPVSEQVELTEECMEVDEQMDHQGAEPVEEIEVQESVLVEEAVIDHQLPVQDEEVVEGVQIEEVSAETIGTVSVSTVEDTIIEEPTQQVIIEEGDLQISENLSTEQEEVVEHCGTEILGNTNDSAETQELMVEDAVVDVI</sequence>
<feature type="region of interest" description="Disordered" evidence="7">
    <location>
        <begin position="473"/>
        <end position="503"/>
    </location>
</feature>
<dbReference type="GO" id="GO:0008270">
    <property type="term" value="F:zinc ion binding"/>
    <property type="evidence" value="ECO:0007669"/>
    <property type="project" value="UniProtKB-KW"/>
</dbReference>
<proteinExistence type="predicted"/>
<feature type="region of interest" description="Disordered" evidence="7">
    <location>
        <begin position="280"/>
        <end position="315"/>
    </location>
</feature>
<reference evidence="10" key="1">
    <citation type="submission" date="2021-06" db="EMBL/GenBank/DDBJ databases">
        <authorList>
            <person name="Hodson N. C."/>
            <person name="Mongue J. A."/>
            <person name="Jaron S. K."/>
        </authorList>
    </citation>
    <scope>NUCLEOTIDE SEQUENCE</scope>
</reference>
<evidence type="ECO:0000313" key="11">
    <source>
        <dbReference type="Proteomes" id="UP000708208"/>
    </source>
</evidence>
<evidence type="ECO:0000256" key="5">
    <source>
        <dbReference type="ARBA" id="ARBA00023242"/>
    </source>
</evidence>
<evidence type="ECO:0000259" key="9">
    <source>
        <dbReference type="PROSITE" id="PS50157"/>
    </source>
</evidence>
<feature type="domain" description="BTB" evidence="8">
    <location>
        <begin position="83"/>
        <end position="150"/>
    </location>
</feature>
<dbReference type="Pfam" id="PF00096">
    <property type="entry name" value="zf-C2H2"/>
    <property type="match status" value="1"/>
</dbReference>
<dbReference type="InterPro" id="IPR013087">
    <property type="entry name" value="Znf_C2H2_type"/>
</dbReference>
<evidence type="ECO:0000259" key="8">
    <source>
        <dbReference type="PROSITE" id="PS50097"/>
    </source>
</evidence>
<keyword evidence="4" id="KW-0862">Zinc</keyword>
<dbReference type="InterPro" id="IPR000210">
    <property type="entry name" value="BTB/POZ_dom"/>
</dbReference>
<feature type="domain" description="C2H2-type" evidence="9">
    <location>
        <begin position="783"/>
        <end position="806"/>
    </location>
</feature>
<gene>
    <name evidence="10" type="ORF">AFUS01_LOCUS10862</name>
</gene>
<evidence type="ECO:0000313" key="10">
    <source>
        <dbReference type="EMBL" id="CAG7721665.1"/>
    </source>
</evidence>
<keyword evidence="5" id="KW-0539">Nucleus</keyword>
<dbReference type="SMART" id="SM00355">
    <property type="entry name" value="ZnF_C2H2"/>
    <property type="match status" value="5"/>
</dbReference>
<evidence type="ECO:0000256" key="6">
    <source>
        <dbReference type="PROSITE-ProRule" id="PRU00042"/>
    </source>
</evidence>
<dbReference type="Pfam" id="PF00651">
    <property type="entry name" value="BTB"/>
    <property type="match status" value="1"/>
</dbReference>
<dbReference type="GO" id="GO:0000981">
    <property type="term" value="F:DNA-binding transcription factor activity, RNA polymerase II-specific"/>
    <property type="evidence" value="ECO:0007669"/>
    <property type="project" value="TreeGrafter"/>
</dbReference>
<comment type="caution">
    <text evidence="10">The sequence shown here is derived from an EMBL/GenBank/DDBJ whole genome shotgun (WGS) entry which is preliminary data.</text>
</comment>
<keyword evidence="2" id="KW-0677">Repeat</keyword>
<protein>
    <recommendedName>
        <fullName evidence="12">Centrosome-associated zinc finger protein CP190</fullName>
    </recommendedName>
</protein>
<dbReference type="Pfam" id="PF12874">
    <property type="entry name" value="zf-met"/>
    <property type="match status" value="1"/>
</dbReference>
<dbReference type="PANTHER" id="PTHR24394">
    <property type="entry name" value="ZINC FINGER PROTEIN"/>
    <property type="match status" value="1"/>
</dbReference>